<evidence type="ECO:0000313" key="9">
    <source>
        <dbReference type="Proteomes" id="UP000291084"/>
    </source>
</evidence>
<organism evidence="8 9">
    <name type="scientific">Vigna angularis var. angularis</name>
    <dbReference type="NCBI Taxonomy" id="157739"/>
    <lineage>
        <taxon>Eukaryota</taxon>
        <taxon>Viridiplantae</taxon>
        <taxon>Streptophyta</taxon>
        <taxon>Embryophyta</taxon>
        <taxon>Tracheophyta</taxon>
        <taxon>Spermatophyta</taxon>
        <taxon>Magnoliopsida</taxon>
        <taxon>eudicotyledons</taxon>
        <taxon>Gunneridae</taxon>
        <taxon>Pentapetalae</taxon>
        <taxon>rosids</taxon>
        <taxon>fabids</taxon>
        <taxon>Fabales</taxon>
        <taxon>Fabaceae</taxon>
        <taxon>Papilionoideae</taxon>
        <taxon>50 kb inversion clade</taxon>
        <taxon>NPAAA clade</taxon>
        <taxon>indigoferoid/millettioid clade</taxon>
        <taxon>Phaseoleae</taxon>
        <taxon>Vigna</taxon>
    </lineage>
</organism>
<evidence type="ECO:0000259" key="7">
    <source>
        <dbReference type="PROSITE" id="PS51485"/>
    </source>
</evidence>
<keyword evidence="1" id="KW-0813">Transport</keyword>
<evidence type="ECO:0000256" key="3">
    <source>
        <dbReference type="ARBA" id="ARBA00022982"/>
    </source>
</evidence>
<evidence type="ECO:0000256" key="1">
    <source>
        <dbReference type="ARBA" id="ARBA00022448"/>
    </source>
</evidence>
<keyword evidence="3" id="KW-0249">Electron transport</keyword>
<dbReference type="PROSITE" id="PS51485">
    <property type="entry name" value="PHYTOCYANIN"/>
    <property type="match status" value="1"/>
</dbReference>
<feature type="region of interest" description="Disordered" evidence="6">
    <location>
        <begin position="166"/>
        <end position="199"/>
    </location>
</feature>
<gene>
    <name evidence="8" type="primary">Vigan.01G432000</name>
    <name evidence="8" type="ORF">VIGAN_01432000</name>
</gene>
<dbReference type="SUPFAM" id="SSF49503">
    <property type="entry name" value="Cupredoxins"/>
    <property type="match status" value="1"/>
</dbReference>
<dbReference type="GO" id="GO:0005886">
    <property type="term" value="C:plasma membrane"/>
    <property type="evidence" value="ECO:0007669"/>
    <property type="project" value="TreeGrafter"/>
</dbReference>
<dbReference type="GO" id="GO:0009055">
    <property type="term" value="F:electron transfer activity"/>
    <property type="evidence" value="ECO:0007669"/>
    <property type="project" value="InterPro"/>
</dbReference>
<sequence>MQLRERFFDLFHGLASFYIFNNQQGLRHRKHTQNKQHMMMGRSRNVAILVVITVMLLKTTEAEDYEVGGTTGWTSFPPGGASFYSKWASNFTFKVNDTLVFNFESGSHSVVELSNANYENCGVDNNIKSFNTGPARVILTGPGEFYFSCPFSGHCSSGQKVSVTVEASSPSPSASGSDSTKRAPSPQTHSTDIAPPPHGSATPLASTFSLFIITIIVNFLSQF</sequence>
<evidence type="ECO:0000256" key="2">
    <source>
        <dbReference type="ARBA" id="ARBA00022723"/>
    </source>
</evidence>
<evidence type="ECO:0000256" key="5">
    <source>
        <dbReference type="ARBA" id="ARBA00023180"/>
    </source>
</evidence>
<feature type="domain" description="Phytocyanin" evidence="7">
    <location>
        <begin position="63"/>
        <end position="167"/>
    </location>
</feature>
<name>A0A0S3R739_PHAAN</name>
<keyword evidence="9" id="KW-1185">Reference proteome</keyword>
<evidence type="ECO:0000256" key="4">
    <source>
        <dbReference type="ARBA" id="ARBA00023008"/>
    </source>
</evidence>
<keyword evidence="5" id="KW-0325">Glycoprotein</keyword>
<dbReference type="EMBL" id="AP015034">
    <property type="protein sequence ID" value="BAT76337.1"/>
    <property type="molecule type" value="Genomic_DNA"/>
</dbReference>
<evidence type="ECO:0000256" key="6">
    <source>
        <dbReference type="SAM" id="MobiDB-lite"/>
    </source>
</evidence>
<dbReference type="PANTHER" id="PTHR33021:SF546">
    <property type="entry name" value="PLASTOCYANIN-LIKE DOMAIN PROTEIN"/>
    <property type="match status" value="1"/>
</dbReference>
<dbReference type="CDD" id="cd13920">
    <property type="entry name" value="Stellacyanin"/>
    <property type="match status" value="1"/>
</dbReference>
<protein>
    <recommendedName>
        <fullName evidence="7">Phytocyanin domain-containing protein</fullName>
    </recommendedName>
</protein>
<dbReference type="GO" id="GO:0046872">
    <property type="term" value="F:metal ion binding"/>
    <property type="evidence" value="ECO:0007669"/>
    <property type="project" value="UniProtKB-KW"/>
</dbReference>
<dbReference type="Proteomes" id="UP000291084">
    <property type="component" value="Chromosome 1"/>
</dbReference>
<dbReference type="AlphaFoldDB" id="A0A0S3R739"/>
<proteinExistence type="predicted"/>
<keyword evidence="2" id="KW-0479">Metal-binding</keyword>
<dbReference type="InterPro" id="IPR039391">
    <property type="entry name" value="Phytocyanin-like"/>
</dbReference>
<dbReference type="InterPro" id="IPR008972">
    <property type="entry name" value="Cupredoxin"/>
</dbReference>
<accession>A0A0S3R739</accession>
<evidence type="ECO:0000313" key="8">
    <source>
        <dbReference type="EMBL" id="BAT76337.1"/>
    </source>
</evidence>
<dbReference type="OrthoDB" id="5421909at2759"/>
<keyword evidence="4" id="KW-0186">Copper</keyword>
<dbReference type="InterPro" id="IPR003245">
    <property type="entry name" value="Phytocyanin_dom"/>
</dbReference>
<dbReference type="PANTHER" id="PTHR33021">
    <property type="entry name" value="BLUE COPPER PROTEIN"/>
    <property type="match status" value="1"/>
</dbReference>
<dbReference type="Gene3D" id="2.60.40.420">
    <property type="entry name" value="Cupredoxins - blue copper proteins"/>
    <property type="match status" value="1"/>
</dbReference>
<feature type="compositionally biased region" description="Low complexity" evidence="6">
    <location>
        <begin position="166"/>
        <end position="178"/>
    </location>
</feature>
<dbReference type="Pfam" id="PF02298">
    <property type="entry name" value="Cu_bind_like"/>
    <property type="match status" value="1"/>
</dbReference>
<reference evidence="8 9" key="1">
    <citation type="journal article" date="2015" name="Sci. Rep.">
        <title>The power of single molecule real-time sequencing technology in the de novo assembly of a eukaryotic genome.</title>
        <authorList>
            <person name="Sakai H."/>
            <person name="Naito K."/>
            <person name="Ogiso-Tanaka E."/>
            <person name="Takahashi Y."/>
            <person name="Iseki K."/>
            <person name="Muto C."/>
            <person name="Satou K."/>
            <person name="Teruya K."/>
            <person name="Shiroma A."/>
            <person name="Shimoji M."/>
            <person name="Hirano T."/>
            <person name="Itoh T."/>
            <person name="Kaga A."/>
            <person name="Tomooka N."/>
        </authorList>
    </citation>
    <scope>NUCLEOTIDE SEQUENCE [LARGE SCALE GENOMIC DNA]</scope>
    <source>
        <strain evidence="9">cv. Shumari</strain>
    </source>
</reference>
<dbReference type="FunFam" id="2.60.40.420:FF:000003">
    <property type="entry name" value="Blue copper"/>
    <property type="match status" value="1"/>
</dbReference>